<dbReference type="Proteomes" id="UP001199525">
    <property type="component" value="Unassembled WGS sequence"/>
</dbReference>
<accession>A0ABS8IM97</accession>
<dbReference type="RefSeq" id="WP_229490624.1">
    <property type="nucleotide sequence ID" value="NZ_JAIVFQ010000143.1"/>
</dbReference>
<protein>
    <submittedName>
        <fullName evidence="1">Uncharacterized protein</fullName>
    </submittedName>
</protein>
<evidence type="ECO:0000313" key="2">
    <source>
        <dbReference type="Proteomes" id="UP001199525"/>
    </source>
</evidence>
<comment type="caution">
    <text evidence="1">The sequence shown here is derived from an EMBL/GenBank/DDBJ whole genome shotgun (WGS) entry which is preliminary data.</text>
</comment>
<gene>
    <name evidence="1" type="ORF">LC586_37205</name>
</gene>
<dbReference type="EMBL" id="JAIVFQ010000143">
    <property type="protein sequence ID" value="MCC5604633.1"/>
    <property type="molecule type" value="Genomic_DNA"/>
</dbReference>
<sequence>MGKAHIIWYNSDRPDSSLEQKVKKVVRSSEPIFLYRCGGRVSSLPTGYYWRMMNEYPSMRIYQLEVKDGE</sequence>
<keyword evidence="2" id="KW-1185">Reference proteome</keyword>
<proteinExistence type="predicted"/>
<reference evidence="1 2" key="1">
    <citation type="journal article" date="2021" name="Microorganisms">
        <title>Genome Evolution of Filamentous Cyanobacterium Nostoc Species: From Facultative Symbiosis to Free Living.</title>
        <authorList>
            <person name="Huo D."/>
            <person name="Li H."/>
            <person name="Cai F."/>
            <person name="Guo X."/>
            <person name="Qiao Z."/>
            <person name="Wang W."/>
            <person name="Yu G."/>
            <person name="Li R."/>
        </authorList>
    </citation>
    <scope>NUCLEOTIDE SEQUENCE [LARGE SCALE GENOMIC DNA]</scope>
    <source>
        <strain evidence="1 2">CHAB 5714</strain>
    </source>
</reference>
<organism evidence="1 2">
    <name type="scientific">Nostoc favosum CHAB5714</name>
    <dbReference type="NCBI Taxonomy" id="2780399"/>
    <lineage>
        <taxon>Bacteria</taxon>
        <taxon>Bacillati</taxon>
        <taxon>Cyanobacteriota</taxon>
        <taxon>Cyanophyceae</taxon>
        <taxon>Nostocales</taxon>
        <taxon>Nostocaceae</taxon>
        <taxon>Nostoc</taxon>
        <taxon>Nostoc favosum</taxon>
    </lineage>
</organism>
<name>A0ABS8IM97_9NOSO</name>
<evidence type="ECO:0000313" key="1">
    <source>
        <dbReference type="EMBL" id="MCC5604633.1"/>
    </source>
</evidence>